<evidence type="ECO:0000313" key="2">
    <source>
        <dbReference type="Proteomes" id="UP000706039"/>
    </source>
</evidence>
<gene>
    <name evidence="1" type="ORF">K7G82_09970</name>
</gene>
<proteinExistence type="predicted"/>
<sequence>MGDARLAALAERFWRFECRETPLAAILAGQPTEDEIVFRESAADHARRDAGATDMLDALAAIPAEGLDDQDRATRILLERELRAIRDLYAVQAHLRPWLLPAGPDFNTVFFANSSAIADSAGAALYLDRLSTIPAFMADIRANLAAGHAMGIRYPRAVLEGAAANTRGMIAGDAEHLPWYGPFKRSAAGGQVGVQAAGERALTLIRDEIVPAMAGYADDLTGALSAGARESLSCCDTPGGRAYYETFVRHFTTTGMTPDEVHALGLDEVARLERALDALAAEAGHAGDIAGYRTFLTSDAQFVAESPDALRATLESLCKRIDKRIPAYFGRIPRITYGVETMPAALSANMPPAYAQPSPADRSAPGIFWASAIPAKCPSYMHVALAVHEAWPGHLMHIALMHEQDGLPEFRRHGAVKYTACVEGWALYCEGLAAEMGLYQTPHEHYGRLEMEMWRAVRLVVDTGIHWFGWSRDRAIAYMAERLALSAETIAGEVDRYAALPAQALAYQIGNLRIRALRARAEAVLGDRFSHRGFHDAITGVGAVTLPVLDDLIGAWIDREAAMPQAAAA</sequence>
<reference evidence="1 2" key="1">
    <citation type="submission" date="2021-08" db="EMBL/GenBank/DDBJ databases">
        <authorList>
            <person name="Tuo L."/>
        </authorList>
    </citation>
    <scope>NUCLEOTIDE SEQUENCE [LARGE SCALE GENOMIC DNA]</scope>
    <source>
        <strain evidence="1 2">JCM 31229</strain>
    </source>
</reference>
<accession>A0ABS7PMS8</accession>
<protein>
    <submittedName>
        <fullName evidence="1">DUF885 domain-containing protein</fullName>
    </submittedName>
</protein>
<dbReference type="PANTHER" id="PTHR33361:SF2">
    <property type="entry name" value="DUF885 DOMAIN-CONTAINING PROTEIN"/>
    <property type="match status" value="1"/>
</dbReference>
<dbReference type="Proteomes" id="UP000706039">
    <property type="component" value="Unassembled WGS sequence"/>
</dbReference>
<organism evidence="1 2">
    <name type="scientific">Sphingomonas colocasiae</name>
    <dbReference type="NCBI Taxonomy" id="1848973"/>
    <lineage>
        <taxon>Bacteria</taxon>
        <taxon>Pseudomonadati</taxon>
        <taxon>Pseudomonadota</taxon>
        <taxon>Alphaproteobacteria</taxon>
        <taxon>Sphingomonadales</taxon>
        <taxon>Sphingomonadaceae</taxon>
        <taxon>Sphingomonas</taxon>
    </lineage>
</organism>
<dbReference type="RefSeq" id="WP_222989688.1">
    <property type="nucleotide sequence ID" value="NZ_JAINVV010000004.1"/>
</dbReference>
<dbReference type="Pfam" id="PF05960">
    <property type="entry name" value="DUF885"/>
    <property type="match status" value="1"/>
</dbReference>
<evidence type="ECO:0000313" key="1">
    <source>
        <dbReference type="EMBL" id="MBY8822620.1"/>
    </source>
</evidence>
<dbReference type="PANTHER" id="PTHR33361">
    <property type="entry name" value="GLR0591 PROTEIN"/>
    <property type="match status" value="1"/>
</dbReference>
<keyword evidence="2" id="KW-1185">Reference proteome</keyword>
<comment type="caution">
    <text evidence="1">The sequence shown here is derived from an EMBL/GenBank/DDBJ whole genome shotgun (WGS) entry which is preliminary data.</text>
</comment>
<dbReference type="EMBL" id="JAINVV010000004">
    <property type="protein sequence ID" value="MBY8822620.1"/>
    <property type="molecule type" value="Genomic_DNA"/>
</dbReference>
<dbReference type="InterPro" id="IPR010281">
    <property type="entry name" value="DUF885"/>
</dbReference>
<name>A0ABS7PMS8_9SPHN</name>